<feature type="region of interest" description="Disordered" evidence="1">
    <location>
        <begin position="72"/>
        <end position="91"/>
    </location>
</feature>
<dbReference type="PANTHER" id="PTHR23150:SF19">
    <property type="entry name" value="FORMYLGLYCINE-GENERATING ENZYME"/>
    <property type="match status" value="1"/>
</dbReference>
<feature type="signal peptide" evidence="2">
    <location>
        <begin position="1"/>
        <end position="22"/>
    </location>
</feature>
<protein>
    <submittedName>
        <fullName evidence="5">Formylglycine-generating enzyme, required for sulfatase activity, contains SUMF1/FGE domain</fullName>
    </submittedName>
</protein>
<dbReference type="InterPro" id="IPR005532">
    <property type="entry name" value="SUMF_dom"/>
</dbReference>
<accession>A0A450UMW5</accession>
<dbReference type="Pfam" id="PF03781">
    <property type="entry name" value="FGE-sulfatase"/>
    <property type="match status" value="1"/>
</dbReference>
<dbReference type="Gene3D" id="3.90.1580.10">
    <property type="entry name" value="paralog of FGE (formylglycine-generating enzyme)"/>
    <property type="match status" value="1"/>
</dbReference>
<gene>
    <name evidence="4" type="ORF">BECKH772A_GA0070896_100489</name>
    <name evidence="5" type="ORF">BECKH772B_GA0070898_100528</name>
    <name evidence="6" type="ORF">BECKH772C_GA0070978_100459</name>
</gene>
<dbReference type="EMBL" id="CAADFJ010000045">
    <property type="protein sequence ID" value="VFK00388.1"/>
    <property type="molecule type" value="Genomic_DNA"/>
</dbReference>
<dbReference type="GO" id="GO:0120147">
    <property type="term" value="F:formylglycine-generating oxidase activity"/>
    <property type="evidence" value="ECO:0007669"/>
    <property type="project" value="TreeGrafter"/>
</dbReference>
<feature type="domain" description="Sulfatase-modifying factor enzyme-like" evidence="3">
    <location>
        <begin position="74"/>
        <end position="310"/>
    </location>
</feature>
<evidence type="ECO:0000313" key="4">
    <source>
        <dbReference type="EMBL" id="VFJ92790.1"/>
    </source>
</evidence>
<dbReference type="EMBL" id="CAADFG010000048">
    <property type="protein sequence ID" value="VFJ92790.1"/>
    <property type="molecule type" value="Genomic_DNA"/>
</dbReference>
<dbReference type="PANTHER" id="PTHR23150">
    <property type="entry name" value="SULFATASE MODIFYING FACTOR 1, 2"/>
    <property type="match status" value="1"/>
</dbReference>
<evidence type="ECO:0000256" key="1">
    <source>
        <dbReference type="SAM" id="MobiDB-lite"/>
    </source>
</evidence>
<evidence type="ECO:0000259" key="3">
    <source>
        <dbReference type="Pfam" id="PF03781"/>
    </source>
</evidence>
<organism evidence="5">
    <name type="scientific">Candidatus Kentrum eta</name>
    <dbReference type="NCBI Taxonomy" id="2126337"/>
    <lineage>
        <taxon>Bacteria</taxon>
        <taxon>Pseudomonadati</taxon>
        <taxon>Pseudomonadota</taxon>
        <taxon>Gammaproteobacteria</taxon>
        <taxon>Candidatus Kentrum</taxon>
    </lineage>
</organism>
<dbReference type="InterPro" id="IPR042095">
    <property type="entry name" value="SUMF_sf"/>
</dbReference>
<proteinExistence type="predicted"/>
<evidence type="ECO:0000256" key="2">
    <source>
        <dbReference type="SAM" id="SignalP"/>
    </source>
</evidence>
<reference evidence="5" key="1">
    <citation type="submission" date="2019-02" db="EMBL/GenBank/DDBJ databases">
        <authorList>
            <person name="Gruber-Vodicka R. H."/>
            <person name="Seah K. B. B."/>
        </authorList>
    </citation>
    <scope>NUCLEOTIDE SEQUENCE</scope>
    <source>
        <strain evidence="6">BECK_SA2B12</strain>
        <strain evidence="4">BECK_SA2B15</strain>
        <strain evidence="5">BECK_SA2B20</strain>
    </source>
</reference>
<evidence type="ECO:0000313" key="5">
    <source>
        <dbReference type="EMBL" id="VFJ93877.1"/>
    </source>
</evidence>
<keyword evidence="2" id="KW-0732">Signal</keyword>
<feature type="chain" id="PRO_5033432536" evidence="2">
    <location>
        <begin position="23"/>
        <end position="311"/>
    </location>
</feature>
<dbReference type="AlphaFoldDB" id="A0A450UMW5"/>
<name>A0A450UMW5_9GAMM</name>
<evidence type="ECO:0000313" key="6">
    <source>
        <dbReference type="EMBL" id="VFK00388.1"/>
    </source>
</evidence>
<dbReference type="InterPro" id="IPR051043">
    <property type="entry name" value="Sulfatase_Mod_Factor_Kinase"/>
</dbReference>
<dbReference type="SUPFAM" id="SSF56436">
    <property type="entry name" value="C-type lectin-like"/>
    <property type="match status" value="1"/>
</dbReference>
<sequence length="311" mass="34484">MRIRIILLILFLGPLSALPAYTADDANTADYTNSIGMAFKNIPAGSFYMGSCKLSEADKELDKKRRFLGLPPKGATCPSGGPMDDKADDNETPQHKVRISKGFQMGMHEVTLGQFKQFIVGAGRYDFLTDDFMETNSHGDNAAVSYVSWQDIQAFIRWLNQREGGNRYRLPTEAEWEYAARAGTTTIYSWGNSANQAGHYAWYKKNAWDVGDRYAHAVGGKRPNPWGLYDMQGNVRESTADCWLGNYESAPADGAAWGNGGDCSSHAVRGGSWDGGPGELRSSARNWDQGGIDFLREDIRHNNLGFRLVRD</sequence>
<dbReference type="EMBL" id="CAADFI010000052">
    <property type="protein sequence ID" value="VFJ93877.1"/>
    <property type="molecule type" value="Genomic_DNA"/>
</dbReference>
<dbReference type="InterPro" id="IPR016187">
    <property type="entry name" value="CTDL_fold"/>
</dbReference>